<feature type="transmembrane region" description="Helical" evidence="16">
    <location>
        <begin position="227"/>
        <end position="247"/>
    </location>
</feature>
<dbReference type="FunFam" id="3.50.30.30:FF:000020">
    <property type="entry name" value="Receptor homology region transmembrane domain-and RING domain-containing protein 2"/>
    <property type="match status" value="1"/>
</dbReference>
<evidence type="ECO:0000313" key="18">
    <source>
        <dbReference type="EMBL" id="ESR38680.1"/>
    </source>
</evidence>
<dbReference type="PANTHER" id="PTHR47168">
    <property type="entry name" value="RING ZINC FINGER DOMAIN SUPERFAMILY PROTEIN-RELATED"/>
    <property type="match status" value="1"/>
</dbReference>
<dbReference type="InterPro" id="IPR044744">
    <property type="entry name" value="ZNRF4/RNF13/RNF167_PA"/>
</dbReference>
<evidence type="ECO:0000256" key="14">
    <source>
        <dbReference type="ARBA" id="ARBA00060484"/>
    </source>
</evidence>
<comment type="subcellular location">
    <subcellularLocation>
        <location evidence="13">Endomembrane system</location>
        <topology evidence="13">Single-pass type I membrane protein</topology>
    </subcellularLocation>
    <subcellularLocation>
        <location evidence="14">Protein storage vacuole membrane</location>
    </subcellularLocation>
</comment>
<dbReference type="Gene3D" id="3.30.40.10">
    <property type="entry name" value="Zinc/RING finger domain, C3HC4 (zinc finger)"/>
    <property type="match status" value="1"/>
</dbReference>
<dbReference type="PROSITE" id="PS50089">
    <property type="entry name" value="ZF_RING_2"/>
    <property type="match status" value="1"/>
</dbReference>
<dbReference type="EMBL" id="KI536925">
    <property type="protein sequence ID" value="ESR38680.1"/>
    <property type="molecule type" value="Genomic_DNA"/>
</dbReference>
<dbReference type="AlphaFoldDB" id="V4SIP6"/>
<dbReference type="InterPro" id="IPR013083">
    <property type="entry name" value="Znf_RING/FYVE/PHD"/>
</dbReference>
<evidence type="ECO:0000256" key="11">
    <source>
        <dbReference type="ARBA" id="ARBA00023157"/>
    </source>
</evidence>
<evidence type="ECO:0000256" key="8">
    <source>
        <dbReference type="ARBA" id="ARBA00022927"/>
    </source>
</evidence>
<dbReference type="SMART" id="SM00184">
    <property type="entry name" value="RING"/>
    <property type="match status" value="1"/>
</dbReference>
<dbReference type="InParanoid" id="V4SIP6"/>
<dbReference type="SUPFAM" id="SSF52025">
    <property type="entry name" value="PA domain"/>
    <property type="match status" value="1"/>
</dbReference>
<dbReference type="Pfam" id="PF02225">
    <property type="entry name" value="PA"/>
    <property type="match status" value="1"/>
</dbReference>
<evidence type="ECO:0000256" key="13">
    <source>
        <dbReference type="ARBA" id="ARBA00046288"/>
    </source>
</evidence>
<accession>V4SIP6</accession>
<dbReference type="GO" id="GO:0012505">
    <property type="term" value="C:endomembrane system"/>
    <property type="evidence" value="ECO:0007669"/>
    <property type="project" value="UniProtKB-SubCell"/>
</dbReference>
<evidence type="ECO:0000256" key="12">
    <source>
        <dbReference type="ARBA" id="ARBA00023180"/>
    </source>
</evidence>
<evidence type="ECO:0000256" key="4">
    <source>
        <dbReference type="ARBA" id="ARBA00022723"/>
    </source>
</evidence>
<dbReference type="SUPFAM" id="SSF57850">
    <property type="entry name" value="RING/U-box"/>
    <property type="match status" value="1"/>
</dbReference>
<keyword evidence="3 16" id="KW-0812">Transmembrane</keyword>
<dbReference type="InterPro" id="IPR003137">
    <property type="entry name" value="PA_domain"/>
</dbReference>
<keyword evidence="8" id="KW-0653">Protein transport</keyword>
<dbReference type="Pfam" id="PF13639">
    <property type="entry name" value="zf-RING_2"/>
    <property type="match status" value="1"/>
</dbReference>
<evidence type="ECO:0000256" key="3">
    <source>
        <dbReference type="ARBA" id="ARBA00022692"/>
    </source>
</evidence>
<evidence type="ECO:0000256" key="6">
    <source>
        <dbReference type="ARBA" id="ARBA00022771"/>
    </source>
</evidence>
<keyword evidence="10 16" id="KW-0472">Membrane</keyword>
<evidence type="ECO:0000256" key="9">
    <source>
        <dbReference type="ARBA" id="ARBA00022989"/>
    </source>
</evidence>
<evidence type="ECO:0000256" key="1">
    <source>
        <dbReference type="ARBA" id="ARBA00022448"/>
    </source>
</evidence>
<protein>
    <recommendedName>
        <fullName evidence="17">RING-type domain-containing protein</fullName>
    </recommendedName>
</protein>
<evidence type="ECO:0000256" key="7">
    <source>
        <dbReference type="ARBA" id="ARBA00022833"/>
    </source>
</evidence>
<dbReference type="Gramene" id="ESR38680">
    <property type="protein sequence ID" value="ESR38680"/>
    <property type="gene ID" value="CICLE_v10025842mg"/>
</dbReference>
<keyword evidence="2" id="KW-0926">Vacuole</keyword>
<keyword evidence="6 15" id="KW-0863">Zinc-finger</keyword>
<keyword evidence="19" id="KW-1185">Reference proteome</keyword>
<dbReference type="OMA" id="PSYDANT"/>
<proteinExistence type="predicted"/>
<dbReference type="STRING" id="85681.V4SIP6"/>
<dbReference type="CDD" id="cd02123">
    <property type="entry name" value="PA_C_RZF_like"/>
    <property type="match status" value="1"/>
</dbReference>
<organism evidence="18 19">
    <name type="scientific">Citrus clementina</name>
    <name type="common">Clementine</name>
    <name type="synonym">Citrus deliciosa x Citrus sinensis</name>
    <dbReference type="NCBI Taxonomy" id="85681"/>
    <lineage>
        <taxon>Eukaryota</taxon>
        <taxon>Viridiplantae</taxon>
        <taxon>Streptophyta</taxon>
        <taxon>Embryophyta</taxon>
        <taxon>Tracheophyta</taxon>
        <taxon>Spermatophyta</taxon>
        <taxon>Magnoliopsida</taxon>
        <taxon>eudicotyledons</taxon>
        <taxon>Gunneridae</taxon>
        <taxon>Pentapetalae</taxon>
        <taxon>rosids</taxon>
        <taxon>malvids</taxon>
        <taxon>Sapindales</taxon>
        <taxon>Rutaceae</taxon>
        <taxon>Aurantioideae</taxon>
        <taxon>Citrus</taxon>
    </lineage>
</organism>
<evidence type="ECO:0000256" key="16">
    <source>
        <dbReference type="SAM" id="Phobius"/>
    </source>
</evidence>
<keyword evidence="7" id="KW-0862">Zinc</keyword>
<keyword evidence="9 16" id="KW-1133">Transmembrane helix</keyword>
<dbReference type="GO" id="GO:0008270">
    <property type="term" value="F:zinc ion binding"/>
    <property type="evidence" value="ECO:0007669"/>
    <property type="project" value="UniProtKB-KW"/>
</dbReference>
<keyword evidence="4" id="KW-0479">Metal-binding</keyword>
<keyword evidence="12" id="KW-0325">Glycoprotein</keyword>
<name>V4SIP6_CITCL</name>
<evidence type="ECO:0000256" key="10">
    <source>
        <dbReference type="ARBA" id="ARBA00023136"/>
    </source>
</evidence>
<dbReference type="InterPro" id="IPR046450">
    <property type="entry name" value="PA_dom_sf"/>
</dbReference>
<dbReference type="GO" id="GO:0015031">
    <property type="term" value="P:protein transport"/>
    <property type="evidence" value="ECO:0007669"/>
    <property type="project" value="UniProtKB-KW"/>
</dbReference>
<dbReference type="Gene3D" id="3.50.30.30">
    <property type="match status" value="1"/>
</dbReference>
<dbReference type="PANTHER" id="PTHR47168:SF5">
    <property type="entry name" value="RING-TYPE DOMAIN-CONTAINING PROTEIN"/>
    <property type="match status" value="1"/>
</dbReference>
<dbReference type="GO" id="GO:0032586">
    <property type="term" value="C:protein storage vacuole membrane"/>
    <property type="evidence" value="ECO:0007669"/>
    <property type="project" value="UniProtKB-SubCell"/>
</dbReference>
<reference evidence="18 19" key="1">
    <citation type="submission" date="2013-10" db="EMBL/GenBank/DDBJ databases">
        <authorList>
            <consortium name="International Citrus Genome Consortium"/>
            <person name="Jenkins J."/>
            <person name="Schmutz J."/>
            <person name="Prochnik S."/>
            <person name="Rokhsar D."/>
            <person name="Gmitter F."/>
            <person name="Ollitrault P."/>
            <person name="Machado M."/>
            <person name="Talon M."/>
            <person name="Wincker P."/>
            <person name="Jaillon O."/>
            <person name="Morgante M."/>
        </authorList>
    </citation>
    <scope>NUCLEOTIDE SEQUENCE</scope>
    <source>
        <strain evidence="19">cv. Clemenules</strain>
    </source>
</reference>
<dbReference type="FunFam" id="3.30.40.10:FF:000388">
    <property type="entry name" value="Putative RING zinc finger domain superfamily protein"/>
    <property type="match status" value="1"/>
</dbReference>
<evidence type="ECO:0000313" key="19">
    <source>
        <dbReference type="Proteomes" id="UP000030687"/>
    </source>
</evidence>
<evidence type="ECO:0000256" key="5">
    <source>
        <dbReference type="ARBA" id="ARBA00022729"/>
    </source>
</evidence>
<keyword evidence="11" id="KW-1015">Disulfide bond</keyword>
<dbReference type="InterPro" id="IPR001841">
    <property type="entry name" value="Znf_RING"/>
</dbReference>
<dbReference type="Proteomes" id="UP000030687">
    <property type="component" value="Unassembled WGS sequence"/>
</dbReference>
<sequence>MVPYYYISTSRGWGWRWGRRWHKGANSSGVYSREALDAPFCSSEICSNSQRAEGAKQESKMREKFLMKFLIIYLNLCFVVSLSSATLVWKPLSLHFPDLPAKFAVDVNSSGTCGALHVADPADACSPLSNPVASNDADHINFVLIVRGQCIFEDKIRNAQAAGYRAAIVYNDIEKGSLVSMTASHEGVKVHAIFVSLETGVYLKEHGRGETGECCIFPESNRGSWSVLMVSVFSLIVVFALFAVAFITPRPWRPWPGQNQPQPRRLDSKVVEALPCFLFSSASSSQCHGGETCAICLEDYQDGEKLKVLSCKHEFHASCVDSWLTKWGTFCPVCKHDMRNNSESNEGSFHVVGMSFELHGIFNFPSTYPESWRLIVCAYGV</sequence>
<dbReference type="FunCoup" id="V4SIP6">
    <property type="interactions" value="2915"/>
</dbReference>
<dbReference type="eggNOG" id="KOG4628">
    <property type="taxonomic scope" value="Eukaryota"/>
</dbReference>
<evidence type="ECO:0000259" key="17">
    <source>
        <dbReference type="PROSITE" id="PS50089"/>
    </source>
</evidence>
<feature type="domain" description="RING-type" evidence="17">
    <location>
        <begin position="293"/>
        <end position="335"/>
    </location>
</feature>
<gene>
    <name evidence="18" type="ORF">CICLE_v10025842mg</name>
</gene>
<keyword evidence="1" id="KW-0813">Transport</keyword>
<evidence type="ECO:0000256" key="2">
    <source>
        <dbReference type="ARBA" id="ARBA00022554"/>
    </source>
</evidence>
<evidence type="ECO:0000256" key="15">
    <source>
        <dbReference type="PROSITE-ProRule" id="PRU00175"/>
    </source>
</evidence>
<dbReference type="InterPro" id="IPR051653">
    <property type="entry name" value="E3_ligase_sorting_rcpt"/>
</dbReference>
<feature type="transmembrane region" description="Helical" evidence="16">
    <location>
        <begin position="65"/>
        <end position="89"/>
    </location>
</feature>
<keyword evidence="5" id="KW-0732">Signal</keyword>